<keyword evidence="2" id="KW-1185">Reference proteome</keyword>
<gene>
    <name evidence="1" type="ORF">MILVUS5_LOCUS31354</name>
</gene>
<evidence type="ECO:0000313" key="1">
    <source>
        <dbReference type="EMBL" id="CAJ2666576.1"/>
    </source>
</evidence>
<dbReference type="Proteomes" id="UP001177021">
    <property type="component" value="Unassembled WGS sequence"/>
</dbReference>
<protein>
    <submittedName>
        <fullName evidence="1">Uncharacterized protein</fullName>
    </submittedName>
</protein>
<name>A0ACB0LBF4_TRIPR</name>
<accession>A0ACB0LBF4</accession>
<proteinExistence type="predicted"/>
<dbReference type="EMBL" id="CASHSV030000513">
    <property type="protein sequence ID" value="CAJ2666576.1"/>
    <property type="molecule type" value="Genomic_DNA"/>
</dbReference>
<comment type="caution">
    <text evidence="1">The sequence shown here is derived from an EMBL/GenBank/DDBJ whole genome shotgun (WGS) entry which is preliminary data.</text>
</comment>
<reference evidence="1" key="1">
    <citation type="submission" date="2023-10" db="EMBL/GenBank/DDBJ databases">
        <authorList>
            <person name="Rodriguez Cubillos JULIANA M."/>
            <person name="De Vega J."/>
        </authorList>
    </citation>
    <scope>NUCLEOTIDE SEQUENCE</scope>
</reference>
<organism evidence="1 2">
    <name type="scientific">Trifolium pratense</name>
    <name type="common">Red clover</name>
    <dbReference type="NCBI Taxonomy" id="57577"/>
    <lineage>
        <taxon>Eukaryota</taxon>
        <taxon>Viridiplantae</taxon>
        <taxon>Streptophyta</taxon>
        <taxon>Embryophyta</taxon>
        <taxon>Tracheophyta</taxon>
        <taxon>Spermatophyta</taxon>
        <taxon>Magnoliopsida</taxon>
        <taxon>eudicotyledons</taxon>
        <taxon>Gunneridae</taxon>
        <taxon>Pentapetalae</taxon>
        <taxon>rosids</taxon>
        <taxon>fabids</taxon>
        <taxon>Fabales</taxon>
        <taxon>Fabaceae</taxon>
        <taxon>Papilionoideae</taxon>
        <taxon>50 kb inversion clade</taxon>
        <taxon>NPAAA clade</taxon>
        <taxon>Hologalegina</taxon>
        <taxon>IRL clade</taxon>
        <taxon>Trifolieae</taxon>
        <taxon>Trifolium</taxon>
    </lineage>
</organism>
<evidence type="ECO:0000313" key="2">
    <source>
        <dbReference type="Proteomes" id="UP001177021"/>
    </source>
</evidence>
<sequence length="117" mass="13781">MNKILKFVYTIILFVSLFLAIVKVGGKCIFDMHCAHILCNPEQHKVCILGKCYCINRVNNGAKNQEHARNDRRNFDVVLKVKTYDLEFFLCVISCYFFYNLDQQLDNLPLISIYHLW</sequence>